<dbReference type="InterPro" id="IPR013154">
    <property type="entry name" value="ADH-like_N"/>
</dbReference>
<evidence type="ECO:0000256" key="2">
    <source>
        <dbReference type="ARBA" id="ARBA00022553"/>
    </source>
</evidence>
<feature type="region of interest" description="Disordered" evidence="4">
    <location>
        <begin position="793"/>
        <end position="816"/>
    </location>
</feature>
<dbReference type="InterPro" id="IPR006162">
    <property type="entry name" value="Ppantetheine_attach_site"/>
</dbReference>
<dbReference type="InterPro" id="IPR013968">
    <property type="entry name" value="PKS_KR"/>
</dbReference>
<dbReference type="GO" id="GO:0017000">
    <property type="term" value="P:antibiotic biosynthetic process"/>
    <property type="evidence" value="ECO:0007669"/>
    <property type="project" value="UniProtKB-ARBA"/>
</dbReference>
<dbReference type="InterPro" id="IPR020843">
    <property type="entry name" value="ER"/>
</dbReference>
<proteinExistence type="predicted"/>
<evidence type="ECO:0000259" key="5">
    <source>
        <dbReference type="PROSITE" id="PS50075"/>
    </source>
</evidence>
<dbReference type="Gene3D" id="3.90.180.10">
    <property type="entry name" value="Medium-chain alcohol dehydrogenases, catalytic domain"/>
    <property type="match status" value="1"/>
</dbReference>
<evidence type="ECO:0000256" key="3">
    <source>
        <dbReference type="ARBA" id="ARBA00022679"/>
    </source>
</evidence>
<protein>
    <submittedName>
        <fullName evidence="6">Polyketide synthase</fullName>
    </submittedName>
</protein>
<dbReference type="GO" id="GO:0004312">
    <property type="term" value="F:fatty acid synthase activity"/>
    <property type="evidence" value="ECO:0007669"/>
    <property type="project" value="TreeGrafter"/>
</dbReference>
<dbReference type="SMART" id="SM01294">
    <property type="entry name" value="PKS_PP_betabranch"/>
    <property type="match status" value="1"/>
</dbReference>
<dbReference type="SMART" id="SM00823">
    <property type="entry name" value="PKS_PP"/>
    <property type="match status" value="1"/>
</dbReference>
<dbReference type="FunFam" id="3.40.50.720:FF:000209">
    <property type="entry name" value="Polyketide synthase Pks12"/>
    <property type="match status" value="1"/>
</dbReference>
<dbReference type="GO" id="GO:0006633">
    <property type="term" value="P:fatty acid biosynthetic process"/>
    <property type="evidence" value="ECO:0007669"/>
    <property type="project" value="TreeGrafter"/>
</dbReference>
<name>D5ZU34_STRV1</name>
<dbReference type="SMART" id="SM00829">
    <property type="entry name" value="PKS_ER"/>
    <property type="match status" value="1"/>
</dbReference>
<evidence type="ECO:0000256" key="4">
    <source>
        <dbReference type="SAM" id="MobiDB-lite"/>
    </source>
</evidence>
<dbReference type="InterPro" id="IPR050091">
    <property type="entry name" value="PKS_NRPS_Biosynth_Enz"/>
</dbReference>
<sequence length="816" mass="85682">MAPAAGAAPSPEPAAVPAAAAWGAARSLANEHARIAVRRLVADYDGGAEAVRRIAAELLDPGDEDEIVTTGHGRFVTRVTDRPAAPAACAPPEPGGYALHVRRPGPAYDLVWRPAPTPAPPGPGEVSVEIRAAGLNYRDVLQAQAVLPPQPGADSSREHPVGYECAGIVTAVGEQVTSFAPGDRVCALSRGALRSHLTVDARAVCRVPDGMDLTAAATVPLAFLTAQYGLGHVARLSRGQTVLVHAAAGGVGLAAVRYAQRVGARVIATAGTEHKRNLLRLLGVDLVADSRTLDFAEQVLEATGGRGVDVVLNSLSGEAVTRSLELLKPGGHFVELGKRDLAANERLLLGPFQRALTFCAVDLNEMLLEDPDRAGHHVGRLAEGIASGALQPVPHWVRPAAEAAEAFRLLQHSHHIGKLVVTFDEPPPLTPYPAQHAPDPEGTYLVTGGLGGFGAATACWLAERGARHLALVGRRGEQTPGAPEMLRELRGRGVRVTAYAADAADIEAMRAVFEDADRHGHPVRGVVHAAMHLDDAPLADLTDARLAAVFAPKVGGALVLDELTRGRRLDLFVLYSSAAALIGNPHQAPYSGANVALESLARARRRRGEAALVVQWGGIDEAGYVARLELTGMLESKGMGLLTPREAHARLGRLLTEPAQVVAVGRMTWEALRSFCPAADSPRLGLVLAPAQDVAGHSDGDLRRQLAVLAPQEARELALRALTELAATVLQTVPERVPMERPLGDLGMDSLMAAELAVLVQRHFDCEIPAIEAIANPTLTGLADLVLRQQSARSAAGSLPAQQTGPRQAAAPSARP</sequence>
<evidence type="ECO:0000256" key="1">
    <source>
        <dbReference type="ARBA" id="ARBA00022450"/>
    </source>
</evidence>
<dbReference type="SMART" id="SM00822">
    <property type="entry name" value="PKS_KR"/>
    <property type="match status" value="1"/>
</dbReference>
<dbReference type="InterPro" id="IPR011032">
    <property type="entry name" value="GroES-like_sf"/>
</dbReference>
<dbReference type="GO" id="GO:0016491">
    <property type="term" value="F:oxidoreductase activity"/>
    <property type="evidence" value="ECO:0007669"/>
    <property type="project" value="InterPro"/>
</dbReference>
<keyword evidence="2" id="KW-0597">Phosphoprotein</keyword>
<dbReference type="Pfam" id="PF08659">
    <property type="entry name" value="KR"/>
    <property type="match status" value="1"/>
</dbReference>
<dbReference type="GO" id="GO:0031177">
    <property type="term" value="F:phosphopantetheine binding"/>
    <property type="evidence" value="ECO:0007669"/>
    <property type="project" value="InterPro"/>
</dbReference>
<dbReference type="Gene3D" id="3.40.50.720">
    <property type="entry name" value="NAD(P)-binding Rossmann-like Domain"/>
    <property type="match status" value="3"/>
</dbReference>
<dbReference type="InterPro" id="IPR036736">
    <property type="entry name" value="ACP-like_sf"/>
</dbReference>
<keyword evidence="1" id="KW-0596">Phosphopantetheine</keyword>
<dbReference type="SUPFAM" id="SSF47336">
    <property type="entry name" value="ACP-like"/>
    <property type="match status" value="1"/>
</dbReference>
<dbReference type="PANTHER" id="PTHR43775:SF37">
    <property type="entry name" value="SI:DKEY-61P9.11"/>
    <property type="match status" value="1"/>
</dbReference>
<dbReference type="SUPFAM" id="SSF50129">
    <property type="entry name" value="GroES-like"/>
    <property type="match status" value="1"/>
</dbReference>
<dbReference type="PROSITE" id="PS50075">
    <property type="entry name" value="CARRIER"/>
    <property type="match status" value="1"/>
</dbReference>
<dbReference type="EMBL" id="DS999641">
    <property type="protein sequence ID" value="EFE64868.2"/>
    <property type="molecule type" value="Genomic_DNA"/>
</dbReference>
<dbReference type="eggNOG" id="COG0604">
    <property type="taxonomic scope" value="Bacteria"/>
</dbReference>
<dbReference type="Gene3D" id="1.10.1200.10">
    <property type="entry name" value="ACP-like"/>
    <property type="match status" value="1"/>
</dbReference>
<reference evidence="7" key="1">
    <citation type="submission" date="2008-12" db="EMBL/GenBank/DDBJ databases">
        <title>Annotation of Streptomyces ghanaensis ATCC 14672.</title>
        <authorList>
            <consortium name="The Broad Institute Genome Sequencing Platform"/>
            <consortium name="Broad Institute Microbial Sequencing Center"/>
            <person name="Fischbach M."/>
            <person name="Ward D."/>
            <person name="Young S."/>
            <person name="Kodira C.D."/>
            <person name="Zeng Q."/>
            <person name="Koehrsen M."/>
            <person name="Godfrey P."/>
            <person name="Alvarado L."/>
            <person name="Berlin A.M."/>
            <person name="Borenstein D."/>
            <person name="Chen Z."/>
            <person name="Engels R."/>
            <person name="Freedman E."/>
            <person name="Gellesch M."/>
            <person name="Goldberg J."/>
            <person name="Griggs A."/>
            <person name="Gujja S."/>
            <person name="Heiman D.I."/>
            <person name="Hepburn T.A."/>
            <person name="Howarth C."/>
            <person name="Jen D."/>
            <person name="Larson L."/>
            <person name="Lewis B."/>
            <person name="Mehta T."/>
            <person name="Park D."/>
            <person name="Pearson M."/>
            <person name="Roberts A."/>
            <person name="Saif S."/>
            <person name="Shea T.D."/>
            <person name="Shenoy N."/>
            <person name="Sisk P."/>
            <person name="Stolte C."/>
            <person name="Sykes S.N."/>
            <person name="Walk T."/>
            <person name="White J."/>
            <person name="Yandava C."/>
            <person name="Straight P."/>
            <person name="Clardy J."/>
            <person name="Hung D."/>
            <person name="Kolter R."/>
            <person name="Mekalanos J."/>
            <person name="Walker S."/>
            <person name="Walsh C.T."/>
            <person name="Wieland B.L.C."/>
            <person name="Ilzarbe M."/>
            <person name="Galagan J."/>
            <person name="Nusbaum C."/>
            <person name="Birren B."/>
        </authorList>
    </citation>
    <scope>NUCLEOTIDE SEQUENCE [LARGE SCALE GENOMIC DNA]</scope>
    <source>
        <strain evidence="7">ATCC 14672 / DSM 40746 / JCM 4963 / KCTC 9882 / NRRL B-12104 / FH 1290</strain>
    </source>
</reference>
<dbReference type="Proteomes" id="UP000003824">
    <property type="component" value="Unassembled WGS sequence"/>
</dbReference>
<feature type="domain" description="Carrier" evidence="5">
    <location>
        <begin position="713"/>
        <end position="790"/>
    </location>
</feature>
<dbReference type="CDD" id="cd05195">
    <property type="entry name" value="enoyl_red"/>
    <property type="match status" value="1"/>
</dbReference>
<accession>D5ZU34</accession>
<dbReference type="InterPro" id="IPR036291">
    <property type="entry name" value="NAD(P)-bd_dom_sf"/>
</dbReference>
<dbReference type="InterPro" id="IPR057326">
    <property type="entry name" value="KR_dom"/>
</dbReference>
<dbReference type="SUPFAM" id="SSF51735">
    <property type="entry name" value="NAD(P)-binding Rossmann-fold domains"/>
    <property type="match status" value="3"/>
</dbReference>
<gene>
    <name evidence="6" type="ORF">SSFG_00122</name>
</gene>
<evidence type="ECO:0000313" key="7">
    <source>
        <dbReference type="Proteomes" id="UP000003824"/>
    </source>
</evidence>
<evidence type="ECO:0000313" key="6">
    <source>
        <dbReference type="EMBL" id="EFE64868.2"/>
    </source>
</evidence>
<organism evidence="6 7">
    <name type="scientific">Streptomyces viridosporus (strain ATCC 14672 / DSM 40746 / JCM 4963 / KCTC 9882 / NRRL B-12104 / FH 1290)</name>
    <name type="common">Streptomyces ghanaensis</name>
    <dbReference type="NCBI Taxonomy" id="566461"/>
    <lineage>
        <taxon>Bacteria</taxon>
        <taxon>Bacillati</taxon>
        <taxon>Actinomycetota</taxon>
        <taxon>Actinomycetes</taxon>
        <taxon>Kitasatosporales</taxon>
        <taxon>Streptomycetaceae</taxon>
        <taxon>Streptomyces</taxon>
    </lineage>
</organism>
<dbReference type="Pfam" id="PF08240">
    <property type="entry name" value="ADH_N"/>
    <property type="match status" value="1"/>
</dbReference>
<dbReference type="InterPro" id="IPR009081">
    <property type="entry name" value="PP-bd_ACP"/>
</dbReference>
<dbReference type="Pfam" id="PF00550">
    <property type="entry name" value="PP-binding"/>
    <property type="match status" value="1"/>
</dbReference>
<dbReference type="PANTHER" id="PTHR43775">
    <property type="entry name" value="FATTY ACID SYNTHASE"/>
    <property type="match status" value="1"/>
</dbReference>
<dbReference type="AlphaFoldDB" id="D5ZU34"/>
<keyword evidence="3" id="KW-0808">Transferase</keyword>
<dbReference type="Pfam" id="PF13602">
    <property type="entry name" value="ADH_zinc_N_2"/>
    <property type="match status" value="1"/>
</dbReference>
<dbReference type="InterPro" id="IPR020806">
    <property type="entry name" value="PKS_PP-bd"/>
</dbReference>
<dbReference type="PROSITE" id="PS00012">
    <property type="entry name" value="PHOSPHOPANTETHEINE"/>
    <property type="match status" value="1"/>
</dbReference>